<dbReference type="EMBL" id="CP149782">
    <property type="protein sequence ID" value="WYF45024.1"/>
    <property type="molecule type" value="Genomic_DNA"/>
</dbReference>
<evidence type="ECO:0008006" key="3">
    <source>
        <dbReference type="Google" id="ProtNLM"/>
    </source>
</evidence>
<protein>
    <recommendedName>
        <fullName evidence="3">Helix-hairpin-helix domain-containing protein</fullName>
    </recommendedName>
</protein>
<accession>A0AAU6Q3W7</accession>
<name>A0AAU6Q3W7_9DEIO</name>
<organism evidence="2">
    <name type="scientific">Deinococcus sp. VB142</name>
    <dbReference type="NCBI Taxonomy" id="3112952"/>
    <lineage>
        <taxon>Bacteria</taxon>
        <taxon>Thermotogati</taxon>
        <taxon>Deinococcota</taxon>
        <taxon>Deinococci</taxon>
        <taxon>Deinococcales</taxon>
        <taxon>Deinococcaceae</taxon>
        <taxon>Deinococcus</taxon>
    </lineage>
</organism>
<keyword evidence="1" id="KW-0175">Coiled coil</keyword>
<reference evidence="2" key="1">
    <citation type="submission" date="2024-03" db="EMBL/GenBank/DDBJ databases">
        <title>Deinococcus weizhi sp. nov., isolated from human skin.</title>
        <authorList>
            <person name="Wei Z."/>
            <person name="Tian F."/>
            <person name="Yang C."/>
            <person name="Xin L.T."/>
            <person name="Wen Z.J."/>
            <person name="Lan K.C."/>
            <person name="Yu L."/>
            <person name="Zhe W."/>
            <person name="Dan F.D."/>
            <person name="Jun W."/>
            <person name="Rui Z."/>
            <person name="Yong X.J."/>
            <person name="Ting Y."/>
            <person name="Wei X."/>
            <person name="Xu Z.G."/>
            <person name="Xin Z."/>
            <person name="Dong F.G."/>
            <person name="Ni X.M."/>
            <person name="Zheng M.G."/>
            <person name="Chun Y."/>
            <person name="Qian W.X."/>
        </authorList>
    </citation>
    <scope>NUCLEOTIDE SEQUENCE</scope>
    <source>
        <strain evidence="2">VB142</strain>
    </source>
</reference>
<proteinExistence type="predicted"/>
<gene>
    <name evidence="2" type="ORF">WDJ50_02585</name>
</gene>
<evidence type="ECO:0000313" key="2">
    <source>
        <dbReference type="EMBL" id="WYF45024.1"/>
    </source>
</evidence>
<dbReference type="RefSeq" id="WP_339096196.1">
    <property type="nucleotide sequence ID" value="NZ_CP149782.1"/>
</dbReference>
<feature type="coiled-coil region" evidence="1">
    <location>
        <begin position="137"/>
        <end position="164"/>
    </location>
</feature>
<dbReference type="AlphaFoldDB" id="A0AAU6Q3W7"/>
<evidence type="ECO:0000256" key="1">
    <source>
        <dbReference type="SAM" id="Coils"/>
    </source>
</evidence>
<sequence>MTASKKLVLAMPFFDGLQWQRGVGEVFDTSKLDEKVAEKLEAKGYLVTEQVYRARLNPEAARIQEAAEASQGELQSIYALFPGVTTTEGVKAAVGALQAKVPSAEDLQKVSSARTFARQLGQLYPDAKTPDDLLTAVRQAQGESASLREKLKVAEADLSAAQASAAKPEDVQALAEYRSLVGDLLPEGLAPTAVKALKAKGYVTKGVVSRIPRAELDAVSGVGPEALKLLDGWAPYVGAEPSAPAQG</sequence>